<name>A0A0F9DNP5_9ZZZZ</name>
<sequence>PLSDSIDIVSGGETLVKYSGPTPDPNV</sequence>
<evidence type="ECO:0000313" key="2">
    <source>
        <dbReference type="EMBL" id="KKL55411.1"/>
    </source>
</evidence>
<evidence type="ECO:0000256" key="1">
    <source>
        <dbReference type="SAM" id="MobiDB-lite"/>
    </source>
</evidence>
<dbReference type="AlphaFoldDB" id="A0A0F9DNP5"/>
<feature type="region of interest" description="Disordered" evidence="1">
    <location>
        <begin position="1"/>
        <end position="27"/>
    </location>
</feature>
<feature type="non-terminal residue" evidence="2">
    <location>
        <position position="1"/>
    </location>
</feature>
<proteinExistence type="predicted"/>
<accession>A0A0F9DNP5</accession>
<reference evidence="2" key="1">
    <citation type="journal article" date="2015" name="Nature">
        <title>Complex archaea that bridge the gap between prokaryotes and eukaryotes.</title>
        <authorList>
            <person name="Spang A."/>
            <person name="Saw J.H."/>
            <person name="Jorgensen S.L."/>
            <person name="Zaremba-Niedzwiedzka K."/>
            <person name="Martijn J."/>
            <person name="Lind A.E."/>
            <person name="van Eijk R."/>
            <person name="Schleper C."/>
            <person name="Guy L."/>
            <person name="Ettema T.J."/>
        </authorList>
    </citation>
    <scope>NUCLEOTIDE SEQUENCE</scope>
</reference>
<gene>
    <name evidence="2" type="ORF">LCGC14_2255720</name>
</gene>
<comment type="caution">
    <text evidence="2">The sequence shown here is derived from an EMBL/GenBank/DDBJ whole genome shotgun (WGS) entry which is preliminary data.</text>
</comment>
<organism evidence="2">
    <name type="scientific">marine sediment metagenome</name>
    <dbReference type="NCBI Taxonomy" id="412755"/>
    <lineage>
        <taxon>unclassified sequences</taxon>
        <taxon>metagenomes</taxon>
        <taxon>ecological metagenomes</taxon>
    </lineage>
</organism>
<protein>
    <submittedName>
        <fullName evidence="2">Uncharacterized protein</fullName>
    </submittedName>
</protein>
<dbReference type="EMBL" id="LAZR01030849">
    <property type="protein sequence ID" value="KKL55411.1"/>
    <property type="molecule type" value="Genomic_DNA"/>
</dbReference>